<keyword evidence="7" id="KW-1185">Reference proteome</keyword>
<comment type="similarity">
    <text evidence="1">Belongs to the LysR transcriptional regulatory family.</text>
</comment>
<dbReference type="Pfam" id="PF03466">
    <property type="entry name" value="LysR_substrate"/>
    <property type="match status" value="1"/>
</dbReference>
<evidence type="ECO:0000259" key="5">
    <source>
        <dbReference type="PROSITE" id="PS50931"/>
    </source>
</evidence>
<dbReference type="InterPro" id="IPR036388">
    <property type="entry name" value="WH-like_DNA-bd_sf"/>
</dbReference>
<dbReference type="InterPro" id="IPR005119">
    <property type="entry name" value="LysR_subst-bd"/>
</dbReference>
<evidence type="ECO:0000256" key="3">
    <source>
        <dbReference type="ARBA" id="ARBA00023125"/>
    </source>
</evidence>
<dbReference type="PRINTS" id="PR00039">
    <property type="entry name" value="HTHLYSR"/>
</dbReference>
<protein>
    <submittedName>
        <fullName evidence="6">LysR family transcriptional regulator</fullName>
    </submittedName>
</protein>
<dbReference type="SUPFAM" id="SSF53850">
    <property type="entry name" value="Periplasmic binding protein-like II"/>
    <property type="match status" value="1"/>
</dbReference>
<name>A0ABX2ETI0_9BURK</name>
<evidence type="ECO:0000313" key="7">
    <source>
        <dbReference type="Proteomes" id="UP000737171"/>
    </source>
</evidence>
<reference evidence="6 7" key="1">
    <citation type="submission" date="2020-05" db="EMBL/GenBank/DDBJ databases">
        <title>Aquincola sp. isolate from soil.</title>
        <authorList>
            <person name="Han J."/>
            <person name="Kim D.-U."/>
        </authorList>
    </citation>
    <scope>NUCLEOTIDE SEQUENCE [LARGE SCALE GENOMIC DNA]</scope>
    <source>
        <strain evidence="6 7">S2</strain>
    </source>
</reference>
<evidence type="ECO:0000313" key="6">
    <source>
        <dbReference type="EMBL" id="NRF71953.1"/>
    </source>
</evidence>
<dbReference type="InterPro" id="IPR058163">
    <property type="entry name" value="LysR-type_TF_proteobact-type"/>
</dbReference>
<dbReference type="PANTHER" id="PTHR30537">
    <property type="entry name" value="HTH-TYPE TRANSCRIPTIONAL REGULATOR"/>
    <property type="match status" value="1"/>
</dbReference>
<dbReference type="Pfam" id="PF00126">
    <property type="entry name" value="HTH_1"/>
    <property type="match status" value="1"/>
</dbReference>
<proteinExistence type="inferred from homology"/>
<evidence type="ECO:0000256" key="4">
    <source>
        <dbReference type="ARBA" id="ARBA00023163"/>
    </source>
</evidence>
<dbReference type="Gene3D" id="3.40.190.10">
    <property type="entry name" value="Periplasmic binding protein-like II"/>
    <property type="match status" value="2"/>
</dbReference>
<evidence type="ECO:0000256" key="2">
    <source>
        <dbReference type="ARBA" id="ARBA00023015"/>
    </source>
</evidence>
<dbReference type="RefSeq" id="WP_173134224.1">
    <property type="nucleotide sequence ID" value="NZ_JABRWJ010000015.1"/>
</dbReference>
<dbReference type="Proteomes" id="UP000737171">
    <property type="component" value="Unassembled WGS sequence"/>
</dbReference>
<dbReference type="PROSITE" id="PS50931">
    <property type="entry name" value="HTH_LYSR"/>
    <property type="match status" value="1"/>
</dbReference>
<keyword evidence="2" id="KW-0805">Transcription regulation</keyword>
<organism evidence="6 7">
    <name type="scientific">Pseudaquabacterium terrae</name>
    <dbReference type="NCBI Taxonomy" id="2732868"/>
    <lineage>
        <taxon>Bacteria</taxon>
        <taxon>Pseudomonadati</taxon>
        <taxon>Pseudomonadota</taxon>
        <taxon>Betaproteobacteria</taxon>
        <taxon>Burkholderiales</taxon>
        <taxon>Sphaerotilaceae</taxon>
        <taxon>Pseudaquabacterium</taxon>
    </lineage>
</organism>
<dbReference type="InterPro" id="IPR000847">
    <property type="entry name" value="LysR_HTH_N"/>
</dbReference>
<dbReference type="SUPFAM" id="SSF46785">
    <property type="entry name" value="Winged helix' DNA-binding domain"/>
    <property type="match status" value="1"/>
</dbReference>
<feature type="domain" description="HTH lysR-type" evidence="5">
    <location>
        <begin position="9"/>
        <end position="66"/>
    </location>
</feature>
<comment type="caution">
    <text evidence="6">The sequence shown here is derived from an EMBL/GenBank/DDBJ whole genome shotgun (WGS) entry which is preliminary data.</text>
</comment>
<keyword evidence="4" id="KW-0804">Transcription</keyword>
<dbReference type="Gene3D" id="1.10.10.10">
    <property type="entry name" value="Winged helix-like DNA-binding domain superfamily/Winged helix DNA-binding domain"/>
    <property type="match status" value="1"/>
</dbReference>
<accession>A0ABX2ETI0</accession>
<dbReference type="EMBL" id="JABRWJ010000015">
    <property type="protein sequence ID" value="NRF71953.1"/>
    <property type="molecule type" value="Genomic_DNA"/>
</dbReference>
<evidence type="ECO:0000256" key="1">
    <source>
        <dbReference type="ARBA" id="ARBA00009437"/>
    </source>
</evidence>
<dbReference type="CDD" id="cd08432">
    <property type="entry name" value="PBP2_GcdR_TrpI_HvrB_AmpR_like"/>
    <property type="match status" value="1"/>
</dbReference>
<keyword evidence="3" id="KW-0238">DNA-binding</keyword>
<dbReference type="InterPro" id="IPR036390">
    <property type="entry name" value="WH_DNA-bd_sf"/>
</dbReference>
<gene>
    <name evidence="6" type="ORF">HLB44_33705</name>
</gene>
<dbReference type="PANTHER" id="PTHR30537:SF5">
    <property type="entry name" value="HTH-TYPE TRANSCRIPTIONAL ACTIVATOR TTDR-RELATED"/>
    <property type="match status" value="1"/>
</dbReference>
<sequence>MDNTLARLPSLDLLRGFVAVARRGSVTLAAADLFLTQSAVSRQIRGLEEHLGLPLFHRRHRAIELTPEGERLFRLADAWFTQLHEHLESLRQRGAEAPVTLTSTIGAVSLWLLPRLGDFQAAHPSVDVRVSAGNRAVDLEREGVDLALRYGPAERAPAGAVRCFDEQIVAVASPSLGLDPILENNDLGTLTLLEYDELARPWLRWADWIRPLGLGPLKPRARMGFNQYDQVIFAALAGHGVALGRSPLVAQLIADGRLVALRPRGTPLHADFSYWLIERRGADSASRRRFVDWLLAEAAHTRALMAAQMTS</sequence>